<dbReference type="Pfam" id="PF22600">
    <property type="entry name" value="MTPAP-like_central"/>
    <property type="match status" value="1"/>
</dbReference>
<dbReference type="InterPro" id="IPR054708">
    <property type="entry name" value="MTPAP-like_central"/>
</dbReference>
<dbReference type="GO" id="GO:0016779">
    <property type="term" value="F:nucleotidyltransferase activity"/>
    <property type="evidence" value="ECO:0007669"/>
    <property type="project" value="TreeGrafter"/>
</dbReference>
<dbReference type="Gene3D" id="3.30.460.10">
    <property type="entry name" value="Beta Polymerase, domain 2"/>
    <property type="match status" value="1"/>
</dbReference>
<dbReference type="PANTHER" id="PTHR12271:SF134">
    <property type="entry name" value="NUCLEOTIDYLTRANSFERASE FAMILY PROTEIN"/>
    <property type="match status" value="1"/>
</dbReference>
<reference evidence="2" key="1">
    <citation type="submission" date="2019-10" db="EMBL/GenBank/DDBJ databases">
        <authorList>
            <person name="Zhang R."/>
            <person name="Pan Y."/>
            <person name="Wang J."/>
            <person name="Ma R."/>
            <person name="Yu S."/>
        </authorList>
    </citation>
    <scope>NUCLEOTIDE SEQUENCE</scope>
    <source>
        <strain evidence="2">LA-IB0</strain>
        <tissue evidence="2">Leaf</tissue>
    </source>
</reference>
<evidence type="ECO:0000259" key="1">
    <source>
        <dbReference type="Pfam" id="PF22600"/>
    </source>
</evidence>
<dbReference type="PANTHER" id="PTHR12271">
    <property type="entry name" value="POLY A POLYMERASE CID PAP -RELATED"/>
    <property type="match status" value="1"/>
</dbReference>
<dbReference type="Proteomes" id="UP000826271">
    <property type="component" value="Unassembled WGS sequence"/>
</dbReference>
<feature type="domain" description="Poly(A) RNA polymerase mitochondrial-like central palm" evidence="1">
    <location>
        <begin position="114"/>
        <end position="164"/>
    </location>
</feature>
<organism evidence="2 3">
    <name type="scientific">Buddleja alternifolia</name>
    <dbReference type="NCBI Taxonomy" id="168488"/>
    <lineage>
        <taxon>Eukaryota</taxon>
        <taxon>Viridiplantae</taxon>
        <taxon>Streptophyta</taxon>
        <taxon>Embryophyta</taxon>
        <taxon>Tracheophyta</taxon>
        <taxon>Spermatophyta</taxon>
        <taxon>Magnoliopsida</taxon>
        <taxon>eudicotyledons</taxon>
        <taxon>Gunneridae</taxon>
        <taxon>Pentapetalae</taxon>
        <taxon>asterids</taxon>
        <taxon>lamiids</taxon>
        <taxon>Lamiales</taxon>
        <taxon>Scrophulariaceae</taxon>
        <taxon>Buddlejeae</taxon>
        <taxon>Buddleja</taxon>
    </lineage>
</organism>
<evidence type="ECO:0000313" key="3">
    <source>
        <dbReference type="Proteomes" id="UP000826271"/>
    </source>
</evidence>
<dbReference type="SUPFAM" id="SSF81301">
    <property type="entry name" value="Nucleotidyltransferase"/>
    <property type="match status" value="1"/>
</dbReference>
<protein>
    <recommendedName>
        <fullName evidence="1">Poly(A) RNA polymerase mitochondrial-like central palm domain-containing protein</fullName>
    </recommendedName>
</protein>
<keyword evidence="3" id="KW-1185">Reference proteome</keyword>
<accession>A0AAV6YCV6</accession>
<gene>
    <name evidence="2" type="ORF">BUALT_Bualt01G0139000</name>
</gene>
<proteinExistence type="predicted"/>
<dbReference type="GO" id="GO:0031123">
    <property type="term" value="P:RNA 3'-end processing"/>
    <property type="evidence" value="ECO:0007669"/>
    <property type="project" value="TreeGrafter"/>
</dbReference>
<sequence length="256" mass="29407">MMVLISCDALISVLQKKAEKFKVKKLQVHKVTKEQASVLEPLLQDVYSNRRPKPIDYEVRRYLVRVYNEIAKEIYGNILSSYGSTLFLLFQCLECKSYLFFLSLTFSDNSNDIPVVVEFGSFVMDLFSTTSDLDLSVNFNTNAVAFSRERKIQTLRKFAKKLYAIQSKVFIIDIRLKGYPLKTMSFQEELDRHVNSRSKSKADINFNYLKKFFCITQFISPAKQLLRAVSYDASEIAVPVAKFEGLLDPVCSCDSV</sequence>
<evidence type="ECO:0000313" key="2">
    <source>
        <dbReference type="EMBL" id="KAG8390972.1"/>
    </source>
</evidence>
<name>A0AAV6YCV6_9LAMI</name>
<dbReference type="InterPro" id="IPR043519">
    <property type="entry name" value="NT_sf"/>
</dbReference>
<dbReference type="AlphaFoldDB" id="A0AAV6YCV6"/>
<dbReference type="EMBL" id="WHWC01000001">
    <property type="protein sequence ID" value="KAG8390972.1"/>
    <property type="molecule type" value="Genomic_DNA"/>
</dbReference>
<comment type="caution">
    <text evidence="2">The sequence shown here is derived from an EMBL/GenBank/DDBJ whole genome shotgun (WGS) entry which is preliminary data.</text>
</comment>